<evidence type="ECO:0000256" key="1">
    <source>
        <dbReference type="ARBA" id="ARBA00022630"/>
    </source>
</evidence>
<protein>
    <submittedName>
        <fullName evidence="6">Alkanesulfonate monooxygenase</fullName>
    </submittedName>
</protein>
<keyword evidence="7" id="KW-1185">Reference proteome</keyword>
<dbReference type="GO" id="GO:0046306">
    <property type="term" value="P:alkanesulfonate catabolic process"/>
    <property type="evidence" value="ECO:0007669"/>
    <property type="project" value="TreeGrafter"/>
</dbReference>
<dbReference type="PANTHER" id="PTHR42847:SF9">
    <property type="entry name" value="BLL6451 PROTEIN"/>
    <property type="match status" value="1"/>
</dbReference>
<evidence type="ECO:0000256" key="4">
    <source>
        <dbReference type="ARBA" id="ARBA00023033"/>
    </source>
</evidence>
<keyword evidence="4 6" id="KW-0503">Monooxygenase</keyword>
<keyword evidence="2" id="KW-0288">FMN</keyword>
<evidence type="ECO:0000256" key="3">
    <source>
        <dbReference type="ARBA" id="ARBA00023002"/>
    </source>
</evidence>
<dbReference type="AlphaFoldDB" id="A0A1E7QWR4"/>
<dbReference type="CDD" id="cd01094">
    <property type="entry name" value="Alkanesulfonate_monoxygenase"/>
    <property type="match status" value="1"/>
</dbReference>
<dbReference type="Gene3D" id="3.20.20.30">
    <property type="entry name" value="Luciferase-like domain"/>
    <property type="match status" value="1"/>
</dbReference>
<dbReference type="InterPro" id="IPR011251">
    <property type="entry name" value="Luciferase-like_dom"/>
</dbReference>
<dbReference type="Pfam" id="PF00296">
    <property type="entry name" value="Bac_luciferase"/>
    <property type="match status" value="1"/>
</dbReference>
<keyword evidence="3" id="KW-0560">Oxidoreductase</keyword>
<dbReference type="STRING" id="1262585.BJI46_06805"/>
<evidence type="ECO:0000313" key="7">
    <source>
        <dbReference type="Proteomes" id="UP000185895"/>
    </source>
</evidence>
<dbReference type="OrthoDB" id="9814695at2"/>
<feature type="domain" description="Luciferase-like" evidence="5">
    <location>
        <begin position="21"/>
        <end position="322"/>
    </location>
</feature>
<evidence type="ECO:0000256" key="2">
    <source>
        <dbReference type="ARBA" id="ARBA00022643"/>
    </source>
</evidence>
<reference evidence="6 7" key="1">
    <citation type="submission" date="2016-09" db="EMBL/GenBank/DDBJ databases">
        <authorList>
            <person name="Capua I."/>
            <person name="De Benedictis P."/>
            <person name="Joannis T."/>
            <person name="Lombin L.H."/>
            <person name="Cattoli G."/>
        </authorList>
    </citation>
    <scope>NUCLEOTIDE SEQUENCE [LARGE SCALE GENOMIC DNA]</scope>
    <source>
        <strain evidence="6 7">ANC 4671</strain>
    </source>
</reference>
<sequence length="361" mass="40537">MAIQILGMIWHREASEIIPAQTAFDKNYIGRIARAHEDAGFDRILVGYWSDQADGFLITAHAAAQTSKIKFLLAHKPGFVAPTVAARKLATLDQLIDGRLAVHIISGGNDIDQRKDGDYLDKIQRYERSDEFLDILKKSWYSKQPFSYQGQYYQVEDAYAEIQPFQKQIPIYFGGSSEIALKIAAKHADVYALWGEPLAGAQEHLKKLSPLLEQYQRQLAYNISFRPIIADTEKQAWEKAQDIYQLAKKQIEDLGFKDTRRKPQSTGGERLIAAAKQGEILDRNLWTGITSLVQGSYNSTALVGTAEQVADSIANYYALGIHSVLIRGFDPVQDALDYGKTLLPTLREKTALIDQRISETV</sequence>
<dbReference type="InterPro" id="IPR050172">
    <property type="entry name" value="SsuD_RutA_monooxygenase"/>
</dbReference>
<evidence type="ECO:0000313" key="6">
    <source>
        <dbReference type="EMBL" id="OEY91441.1"/>
    </source>
</evidence>
<dbReference type="EMBL" id="MKKK01000074">
    <property type="protein sequence ID" value="OEY91441.1"/>
    <property type="molecule type" value="Genomic_DNA"/>
</dbReference>
<dbReference type="SUPFAM" id="SSF51679">
    <property type="entry name" value="Bacterial luciferase-like"/>
    <property type="match status" value="1"/>
</dbReference>
<evidence type="ECO:0000259" key="5">
    <source>
        <dbReference type="Pfam" id="PF00296"/>
    </source>
</evidence>
<proteinExistence type="predicted"/>
<dbReference type="PANTHER" id="PTHR42847">
    <property type="entry name" value="ALKANESULFONATE MONOOXYGENASE"/>
    <property type="match status" value="1"/>
</dbReference>
<gene>
    <name evidence="6" type="ORF">BJI46_06805</name>
</gene>
<accession>A0A1E7QWR4</accession>
<keyword evidence="1" id="KW-0285">Flavoprotein</keyword>
<name>A0A1E7QWR4_9GAMM</name>
<organism evidence="6 7">
    <name type="scientific">Acinetobacter qingfengensis</name>
    <dbReference type="NCBI Taxonomy" id="1262585"/>
    <lineage>
        <taxon>Bacteria</taxon>
        <taxon>Pseudomonadati</taxon>
        <taxon>Pseudomonadota</taxon>
        <taxon>Gammaproteobacteria</taxon>
        <taxon>Moraxellales</taxon>
        <taxon>Moraxellaceae</taxon>
        <taxon>Acinetobacter</taxon>
    </lineage>
</organism>
<dbReference type="RefSeq" id="WP_070071056.1">
    <property type="nucleotide sequence ID" value="NZ_MKKK01000074.1"/>
</dbReference>
<dbReference type="InterPro" id="IPR036661">
    <property type="entry name" value="Luciferase-like_sf"/>
</dbReference>
<dbReference type="GO" id="GO:0008726">
    <property type="term" value="F:alkanesulfonate monooxygenase activity"/>
    <property type="evidence" value="ECO:0007669"/>
    <property type="project" value="TreeGrafter"/>
</dbReference>
<dbReference type="Proteomes" id="UP000185895">
    <property type="component" value="Unassembled WGS sequence"/>
</dbReference>
<comment type="caution">
    <text evidence="6">The sequence shown here is derived from an EMBL/GenBank/DDBJ whole genome shotgun (WGS) entry which is preliminary data.</text>
</comment>